<evidence type="ECO:0000313" key="3">
    <source>
        <dbReference type="Proteomes" id="UP000030653"/>
    </source>
</evidence>
<dbReference type="OrthoDB" id="2568455at2759"/>
<evidence type="ECO:0000256" key="1">
    <source>
        <dbReference type="SAM" id="MobiDB-lite"/>
    </source>
</evidence>
<reference evidence="2 3" key="1">
    <citation type="journal article" date="2012" name="Science">
        <title>The Paleozoic origin of enzymatic lignin decomposition reconstructed from 31 fungal genomes.</title>
        <authorList>
            <person name="Floudas D."/>
            <person name="Binder M."/>
            <person name="Riley R."/>
            <person name="Barry K."/>
            <person name="Blanchette R.A."/>
            <person name="Henrissat B."/>
            <person name="Martinez A.T."/>
            <person name="Otillar R."/>
            <person name="Spatafora J.W."/>
            <person name="Yadav J.S."/>
            <person name="Aerts A."/>
            <person name="Benoit I."/>
            <person name="Boyd A."/>
            <person name="Carlson A."/>
            <person name="Copeland A."/>
            <person name="Coutinho P.M."/>
            <person name="de Vries R.P."/>
            <person name="Ferreira P."/>
            <person name="Findley K."/>
            <person name="Foster B."/>
            <person name="Gaskell J."/>
            <person name="Glotzer D."/>
            <person name="Gorecki P."/>
            <person name="Heitman J."/>
            <person name="Hesse C."/>
            <person name="Hori C."/>
            <person name="Igarashi K."/>
            <person name="Jurgens J.A."/>
            <person name="Kallen N."/>
            <person name="Kersten P."/>
            <person name="Kohler A."/>
            <person name="Kuees U."/>
            <person name="Kumar T.K.A."/>
            <person name="Kuo A."/>
            <person name="LaButti K."/>
            <person name="Larrondo L.F."/>
            <person name="Lindquist E."/>
            <person name="Ling A."/>
            <person name="Lombard V."/>
            <person name="Lucas S."/>
            <person name="Lundell T."/>
            <person name="Martin R."/>
            <person name="McLaughlin D.J."/>
            <person name="Morgenstern I."/>
            <person name="Morin E."/>
            <person name="Murat C."/>
            <person name="Nagy L.G."/>
            <person name="Nolan M."/>
            <person name="Ohm R.A."/>
            <person name="Patyshakuliyeva A."/>
            <person name="Rokas A."/>
            <person name="Ruiz-Duenas F.J."/>
            <person name="Sabat G."/>
            <person name="Salamov A."/>
            <person name="Samejima M."/>
            <person name="Schmutz J."/>
            <person name="Slot J.C."/>
            <person name="St John F."/>
            <person name="Stenlid J."/>
            <person name="Sun H."/>
            <person name="Sun S."/>
            <person name="Syed K."/>
            <person name="Tsang A."/>
            <person name="Wiebenga A."/>
            <person name="Young D."/>
            <person name="Pisabarro A."/>
            <person name="Eastwood D.C."/>
            <person name="Martin F."/>
            <person name="Cullen D."/>
            <person name="Grigoriev I.V."/>
            <person name="Hibbett D.S."/>
        </authorList>
    </citation>
    <scope>NUCLEOTIDE SEQUENCE [LARGE SCALE GENOMIC DNA]</scope>
    <source>
        <strain evidence="2 3">DJM-731 SS1</strain>
    </source>
</reference>
<dbReference type="Proteomes" id="UP000030653">
    <property type="component" value="Unassembled WGS sequence"/>
</dbReference>
<dbReference type="RefSeq" id="XP_040631078.1">
    <property type="nucleotide sequence ID" value="XM_040777169.1"/>
</dbReference>
<gene>
    <name evidence="2" type="ORF">DACRYDRAFT_93585</name>
</gene>
<dbReference type="EMBL" id="JH795858">
    <property type="protein sequence ID" value="EJU04184.1"/>
    <property type="molecule type" value="Genomic_DNA"/>
</dbReference>
<proteinExistence type="predicted"/>
<sequence length="317" mass="34965">MNSILSNLPPSQRARFTRIQASIRAQFHADRTLALQSAMLALLSSTVPLHSLTPLSRARPQSKAAQKEREGKFSAFLREWAKTMDTLPGVRKFLEGLYCTLRLMARSEHQGGAGGYRVEWELDDAVFMESAGEEFMRDAITMLKGILGFSDTLPANEPNASVDDTSLVDIALPPPPVLGRNRSSSDPFTDPSTPPLSASPDPSIYMNMQPGRPPGAISHGRLWVSPAELTNPCIVHLLALFPTEIKKSAEILRFPLLTPDRKRDVEALATATGDQPDDQWIVLASGRLRLTTHYRRSGWRGSILFRLLQWLASLVGG</sequence>
<dbReference type="AlphaFoldDB" id="M5G664"/>
<dbReference type="GeneID" id="63692231"/>
<protein>
    <submittedName>
        <fullName evidence="2">Uncharacterized protein</fullName>
    </submittedName>
</protein>
<keyword evidence="3" id="KW-1185">Reference proteome</keyword>
<dbReference type="HOGENOM" id="CLU_877233_0_0_1"/>
<name>M5G664_DACPD</name>
<accession>M5G664</accession>
<organism evidence="2 3">
    <name type="scientific">Dacryopinax primogenitus (strain DJM 731)</name>
    <name type="common">Brown rot fungus</name>
    <dbReference type="NCBI Taxonomy" id="1858805"/>
    <lineage>
        <taxon>Eukaryota</taxon>
        <taxon>Fungi</taxon>
        <taxon>Dikarya</taxon>
        <taxon>Basidiomycota</taxon>
        <taxon>Agaricomycotina</taxon>
        <taxon>Dacrymycetes</taxon>
        <taxon>Dacrymycetales</taxon>
        <taxon>Dacrymycetaceae</taxon>
        <taxon>Dacryopinax</taxon>
    </lineage>
</organism>
<feature type="region of interest" description="Disordered" evidence="1">
    <location>
        <begin position="174"/>
        <end position="205"/>
    </location>
</feature>
<evidence type="ECO:0000313" key="2">
    <source>
        <dbReference type="EMBL" id="EJU04184.1"/>
    </source>
</evidence>